<dbReference type="AlphaFoldDB" id="A0AAU8JY56"/>
<dbReference type="PANTHER" id="PTHR36221">
    <property type="entry name" value="DUF742 DOMAIN-CONTAINING PROTEIN"/>
    <property type="match status" value="1"/>
</dbReference>
<dbReference type="KEGG" id="kcm:ABWK59_21570"/>
<reference evidence="1" key="1">
    <citation type="submission" date="2024-06" db="EMBL/GenBank/DDBJ databases">
        <title>The genome sequences of Kitasatospora sp. strain HUAS MG31.</title>
        <authorList>
            <person name="Mo P."/>
        </authorList>
    </citation>
    <scope>NUCLEOTIDE SEQUENCE</scope>
    <source>
        <strain evidence="1">HUAS MG31</strain>
    </source>
</reference>
<sequence>MNRGGGEDGYETGEVVRPFVVTAGRTRPVREELRIETLVSAAPAALAAPLGFERHRIVELCQYPRSVAELAALLPVPLGVARVLVADLAAERHVRIHDQLAGDPSIALLERIRDGLLRL</sequence>
<gene>
    <name evidence="1" type="ORF">ABWK59_21570</name>
</gene>
<accession>A0AAU8JY56</accession>
<evidence type="ECO:0000313" key="1">
    <source>
        <dbReference type="EMBL" id="XCM81315.1"/>
    </source>
</evidence>
<dbReference type="PANTHER" id="PTHR36221:SF1">
    <property type="entry name" value="DUF742 DOMAIN-CONTAINING PROTEIN"/>
    <property type="match status" value="1"/>
</dbReference>
<dbReference type="EMBL" id="CP159872">
    <property type="protein sequence ID" value="XCM81315.1"/>
    <property type="molecule type" value="Genomic_DNA"/>
</dbReference>
<protein>
    <submittedName>
        <fullName evidence="1">DUF742 domain-containing protein</fullName>
    </submittedName>
</protein>
<organism evidence="1">
    <name type="scientific">Kitasatospora camelliae</name>
    <dbReference type="NCBI Taxonomy" id="3156397"/>
    <lineage>
        <taxon>Bacteria</taxon>
        <taxon>Bacillati</taxon>
        <taxon>Actinomycetota</taxon>
        <taxon>Actinomycetes</taxon>
        <taxon>Kitasatosporales</taxon>
        <taxon>Streptomycetaceae</taxon>
        <taxon>Kitasatospora</taxon>
    </lineage>
</organism>
<dbReference type="RefSeq" id="WP_354642251.1">
    <property type="nucleotide sequence ID" value="NZ_CP159872.1"/>
</dbReference>
<dbReference type="InterPro" id="IPR007995">
    <property type="entry name" value="DUF742"/>
</dbReference>
<dbReference type="Pfam" id="PF05331">
    <property type="entry name" value="DUF742"/>
    <property type="match status" value="1"/>
</dbReference>
<name>A0AAU8JY56_9ACTN</name>
<proteinExistence type="predicted"/>